<feature type="non-terminal residue" evidence="1">
    <location>
        <position position="224"/>
    </location>
</feature>
<name>X1E2L8_9ZZZZ</name>
<dbReference type="AlphaFoldDB" id="X1E2L8"/>
<protein>
    <submittedName>
        <fullName evidence="1">Uncharacterized protein</fullName>
    </submittedName>
</protein>
<comment type="caution">
    <text evidence="1">The sequence shown here is derived from an EMBL/GenBank/DDBJ whole genome shotgun (WGS) entry which is preliminary data.</text>
</comment>
<feature type="non-terminal residue" evidence="1">
    <location>
        <position position="1"/>
    </location>
</feature>
<proteinExistence type="predicted"/>
<evidence type="ECO:0000313" key="1">
    <source>
        <dbReference type="EMBL" id="GAH11419.1"/>
    </source>
</evidence>
<dbReference type="InterPro" id="IPR027417">
    <property type="entry name" value="P-loop_NTPase"/>
</dbReference>
<organism evidence="1">
    <name type="scientific">marine sediment metagenome</name>
    <dbReference type="NCBI Taxonomy" id="412755"/>
    <lineage>
        <taxon>unclassified sequences</taxon>
        <taxon>metagenomes</taxon>
        <taxon>ecological metagenomes</taxon>
    </lineage>
</organism>
<dbReference type="EMBL" id="BART01033818">
    <property type="protein sequence ID" value="GAH11419.1"/>
    <property type="molecule type" value="Genomic_DNA"/>
</dbReference>
<sequence length="224" mass="25401">NCQVRILGGSGEQSGRMYEYLLGFLQKGFDEFLAGKILKSRCRFANNSAVEVLTQSPMSVRGQHIHKLRCDEVELFDNDVFAAAKFTTQSTNGLVAAMETISTMHRPYGLMHKIVSSANQFGTPIFKWCLWEVIEKCTDRICSRCPLWADCSGRAKRACGYLKINDCITAMRRASRAGWEAEMLCKRPSLEDVVFAEFDPAIHIKQIDYDPNLLLYRAFDFGFV</sequence>
<accession>X1E2L8</accession>
<reference evidence="1" key="1">
    <citation type="journal article" date="2014" name="Front. Microbiol.">
        <title>High frequency of phylogenetically diverse reductive dehalogenase-homologous genes in deep subseafloor sedimentary metagenomes.</title>
        <authorList>
            <person name="Kawai M."/>
            <person name="Futagami T."/>
            <person name="Toyoda A."/>
            <person name="Takaki Y."/>
            <person name="Nishi S."/>
            <person name="Hori S."/>
            <person name="Arai W."/>
            <person name="Tsubouchi T."/>
            <person name="Morono Y."/>
            <person name="Uchiyama I."/>
            <person name="Ito T."/>
            <person name="Fujiyama A."/>
            <person name="Inagaki F."/>
            <person name="Takami H."/>
        </authorList>
    </citation>
    <scope>NUCLEOTIDE SEQUENCE</scope>
    <source>
        <strain evidence="1">Expedition CK06-06</strain>
    </source>
</reference>
<dbReference type="Gene3D" id="3.40.50.300">
    <property type="entry name" value="P-loop containing nucleotide triphosphate hydrolases"/>
    <property type="match status" value="1"/>
</dbReference>
<gene>
    <name evidence="1" type="ORF">S01H4_57981</name>
</gene>